<protein>
    <submittedName>
        <fullName evidence="1">Uncharacterized protein</fullName>
    </submittedName>
</protein>
<sequence>MIPSKIELTGKVYIKYVDPIPVPNVGDVKLLLNDDALSLNKGDYDNLKSSGYIKAKIFDGLVWQNINISELCLEKEHKFTKKQKSIDSALLCRSIIEKHRGVTLYRTYRGHFTAQE</sequence>
<name>A0AAT9G9K5_9RICK</name>
<gene>
    <name evidence="1" type="ORF">DMENIID0002_11410</name>
</gene>
<dbReference type="AlphaFoldDB" id="A0AAT9G9K5"/>
<accession>A0AAT9G9K5</accession>
<evidence type="ECO:0000313" key="1">
    <source>
        <dbReference type="EMBL" id="BFD46495.1"/>
    </source>
</evidence>
<reference evidence="1" key="1">
    <citation type="submission" date="2024-01" db="EMBL/GenBank/DDBJ databases">
        <title>Sequencing the genomes of a sandfly, Sergentomyia squamirostris, and its two endosymbionts.</title>
        <authorList>
            <person name="Itokawa K."/>
            <person name="Sanjoba C."/>
        </authorList>
    </citation>
    <scope>NUCLEOTIDE SEQUENCE</scope>
    <source>
        <strain evidence="1">RiSSQ</strain>
    </source>
</reference>
<dbReference type="EMBL" id="AP029170">
    <property type="protein sequence ID" value="BFD46495.1"/>
    <property type="molecule type" value="Genomic_DNA"/>
</dbReference>
<proteinExistence type="predicted"/>
<organism evidence="1">
    <name type="scientific">Candidatus Tisiphia endosymbiont of Sergentomyia squamirostris</name>
    <dbReference type="NCBI Taxonomy" id="3113639"/>
    <lineage>
        <taxon>Bacteria</taxon>
        <taxon>Pseudomonadati</taxon>
        <taxon>Pseudomonadota</taxon>
        <taxon>Alphaproteobacteria</taxon>
        <taxon>Rickettsiales</taxon>
        <taxon>Rickettsiaceae</taxon>
        <taxon>Rickettsieae</taxon>
        <taxon>Candidatus Tisiphia</taxon>
    </lineage>
</organism>